<dbReference type="GO" id="GO:0016787">
    <property type="term" value="F:hydrolase activity"/>
    <property type="evidence" value="ECO:0007669"/>
    <property type="project" value="UniProtKB-KW"/>
</dbReference>
<dbReference type="InterPro" id="IPR050471">
    <property type="entry name" value="AB_hydrolase"/>
</dbReference>
<name>A0ABS5I6Z4_9PROT</name>
<dbReference type="InterPro" id="IPR000073">
    <property type="entry name" value="AB_hydrolase_1"/>
</dbReference>
<evidence type="ECO:0000259" key="1">
    <source>
        <dbReference type="Pfam" id="PF12697"/>
    </source>
</evidence>
<organism evidence="2 3">
    <name type="scientific">Magnetospirillum sulfuroxidans</name>
    <dbReference type="NCBI Taxonomy" id="611300"/>
    <lineage>
        <taxon>Bacteria</taxon>
        <taxon>Pseudomonadati</taxon>
        <taxon>Pseudomonadota</taxon>
        <taxon>Alphaproteobacteria</taxon>
        <taxon>Rhodospirillales</taxon>
        <taxon>Rhodospirillaceae</taxon>
        <taxon>Magnetospirillum</taxon>
    </lineage>
</organism>
<evidence type="ECO:0000313" key="3">
    <source>
        <dbReference type="Proteomes" id="UP000680714"/>
    </source>
</evidence>
<dbReference type="PANTHER" id="PTHR43433:SF4">
    <property type="entry name" value="NON-HEME CHLOROPEROXIDASE-RELATED"/>
    <property type="match status" value="1"/>
</dbReference>
<sequence length="229" mass="24553">MTDLILLPGLLNDARLWAQQCTDLADQARVRVIPTYSHDNIADLAQAVLDQAPPTFALAGLSMGGYVSMEILRRAPERVERVAFVSTTARPDLPEQTERRHVLMEMASSGALDRILPTVLASMVPPINAQGRVADLFYAMAAAVGVDGFLRQQSAIIGRPDSRPGLAALRCPAVVIVGRDDTLTPPERAEEMADLIAGAKLVKIADCGHLSAIEQPHAVSAALSMWLQG</sequence>
<dbReference type="PANTHER" id="PTHR43433">
    <property type="entry name" value="HYDROLASE, ALPHA/BETA FOLD FAMILY PROTEIN"/>
    <property type="match status" value="1"/>
</dbReference>
<comment type="caution">
    <text evidence="2">The sequence shown here is derived from an EMBL/GenBank/DDBJ whole genome shotgun (WGS) entry which is preliminary data.</text>
</comment>
<dbReference type="SUPFAM" id="SSF53474">
    <property type="entry name" value="alpha/beta-Hydrolases"/>
    <property type="match status" value="1"/>
</dbReference>
<dbReference type="PRINTS" id="PR00111">
    <property type="entry name" value="ABHYDROLASE"/>
</dbReference>
<dbReference type="EMBL" id="JAGTUF010000001">
    <property type="protein sequence ID" value="MBR9970199.1"/>
    <property type="molecule type" value="Genomic_DNA"/>
</dbReference>
<dbReference type="InterPro" id="IPR029058">
    <property type="entry name" value="AB_hydrolase_fold"/>
</dbReference>
<dbReference type="RefSeq" id="WP_211545711.1">
    <property type="nucleotide sequence ID" value="NZ_JAGTUF010000001.1"/>
</dbReference>
<proteinExistence type="predicted"/>
<keyword evidence="2" id="KW-0378">Hydrolase</keyword>
<feature type="domain" description="AB hydrolase-1" evidence="1">
    <location>
        <begin position="5"/>
        <end position="222"/>
    </location>
</feature>
<protein>
    <submittedName>
        <fullName evidence="2">Alpha/beta fold hydrolase</fullName>
    </submittedName>
</protein>
<dbReference type="Proteomes" id="UP000680714">
    <property type="component" value="Unassembled WGS sequence"/>
</dbReference>
<evidence type="ECO:0000313" key="2">
    <source>
        <dbReference type="EMBL" id="MBR9970199.1"/>
    </source>
</evidence>
<dbReference type="Pfam" id="PF12697">
    <property type="entry name" value="Abhydrolase_6"/>
    <property type="match status" value="1"/>
</dbReference>
<dbReference type="Gene3D" id="3.40.50.1820">
    <property type="entry name" value="alpha/beta hydrolase"/>
    <property type="match status" value="1"/>
</dbReference>
<keyword evidence="3" id="KW-1185">Reference proteome</keyword>
<gene>
    <name evidence="2" type="ORF">KEC16_00550</name>
</gene>
<reference evidence="2 3" key="1">
    <citation type="submission" date="2021-04" db="EMBL/GenBank/DDBJ databases">
        <title>Magnetospirillum sulfuroxidans sp. nov., a facultative chemolithoautotrophic sulfur-oxidizing alphaproteobacterium isolated from freshwater sediment and proposals for Paramagetospirillum gen. nov., and Magnetospirillaceae fam. nov.</title>
        <authorList>
            <person name="Koziaeva V."/>
            <person name="Geelhoed J.S."/>
            <person name="Sorokin D.Y."/>
            <person name="Grouzdev D.S."/>
        </authorList>
    </citation>
    <scope>NUCLEOTIDE SEQUENCE [LARGE SCALE GENOMIC DNA]</scope>
    <source>
        <strain evidence="2 3">J10</strain>
    </source>
</reference>
<accession>A0ABS5I6Z4</accession>